<dbReference type="Proteomes" id="UP000009046">
    <property type="component" value="Unassembled WGS sequence"/>
</dbReference>
<dbReference type="OrthoDB" id="2445127at2759"/>
<dbReference type="EnsemblMetazoa" id="PHUM549410-RA">
    <property type="protein sequence ID" value="PHUM549410-PA"/>
    <property type="gene ID" value="PHUM549410"/>
</dbReference>
<protein>
    <submittedName>
        <fullName evidence="4 5">Dystrobrevin-binding protein, putative</fullName>
    </submittedName>
</protein>
<proteinExistence type="inferred from homology"/>
<accession>E0W0B5</accession>
<evidence type="ECO:0000313" key="6">
    <source>
        <dbReference type="Proteomes" id="UP000009046"/>
    </source>
</evidence>
<dbReference type="PANTHER" id="PTHR16294">
    <property type="entry name" value="DYSTROBREVIN BINDING PROTEIN 1 DYSBINDIN"/>
    <property type="match status" value="1"/>
</dbReference>
<dbReference type="InParanoid" id="E0W0B5"/>
<dbReference type="PANTHER" id="PTHR16294:SF6">
    <property type="entry name" value="DYNAMIN N-TERMINAL DOMAIN-CONTAINING PROTEIN"/>
    <property type="match status" value="1"/>
</dbReference>
<organism>
    <name type="scientific">Pediculus humanus subsp. corporis</name>
    <name type="common">Body louse</name>
    <dbReference type="NCBI Taxonomy" id="121224"/>
    <lineage>
        <taxon>Eukaryota</taxon>
        <taxon>Metazoa</taxon>
        <taxon>Ecdysozoa</taxon>
        <taxon>Arthropoda</taxon>
        <taxon>Hexapoda</taxon>
        <taxon>Insecta</taxon>
        <taxon>Pterygota</taxon>
        <taxon>Neoptera</taxon>
        <taxon>Paraneoptera</taxon>
        <taxon>Psocodea</taxon>
        <taxon>Troctomorpha</taxon>
        <taxon>Phthiraptera</taxon>
        <taxon>Anoplura</taxon>
        <taxon>Pediculidae</taxon>
        <taxon>Pediculus</taxon>
    </lineage>
</organism>
<reference evidence="4" key="2">
    <citation type="submission" date="2007-04" db="EMBL/GenBank/DDBJ databases">
        <title>The genome of the human body louse.</title>
        <authorList>
            <consortium name="The Human Body Louse Genome Consortium"/>
            <person name="Kirkness E."/>
            <person name="Walenz B."/>
            <person name="Hass B."/>
            <person name="Bruggner R."/>
            <person name="Strausberg R."/>
        </authorList>
    </citation>
    <scope>NUCLEOTIDE SEQUENCE</scope>
    <source>
        <strain evidence="4">USDA</strain>
    </source>
</reference>
<dbReference type="CTD" id="8240419"/>
<dbReference type="EMBL" id="DS235858">
    <property type="protein sequence ID" value="EEB19071.1"/>
    <property type="molecule type" value="Genomic_DNA"/>
</dbReference>
<dbReference type="FunCoup" id="E0W0B5">
    <property type="interactions" value="24"/>
</dbReference>
<feature type="coiled-coil region" evidence="2">
    <location>
        <begin position="151"/>
        <end position="178"/>
    </location>
</feature>
<dbReference type="RefSeq" id="XP_002431809.1">
    <property type="nucleotide sequence ID" value="XM_002431764.1"/>
</dbReference>
<evidence type="ECO:0000256" key="3">
    <source>
        <dbReference type="SAM" id="MobiDB-lite"/>
    </source>
</evidence>
<evidence type="ECO:0000256" key="1">
    <source>
        <dbReference type="ARBA" id="ARBA00008686"/>
    </source>
</evidence>
<dbReference type="GO" id="GO:0005737">
    <property type="term" value="C:cytoplasm"/>
    <property type="evidence" value="ECO:0007669"/>
    <property type="project" value="InterPro"/>
</dbReference>
<dbReference type="AlphaFoldDB" id="E0W0B5"/>
<evidence type="ECO:0000256" key="2">
    <source>
        <dbReference type="SAM" id="Coils"/>
    </source>
</evidence>
<dbReference type="EMBL" id="AAZO01006676">
    <property type="status" value="NOT_ANNOTATED_CDS"/>
    <property type="molecule type" value="Genomic_DNA"/>
</dbReference>
<feature type="compositionally biased region" description="Acidic residues" evidence="3">
    <location>
        <begin position="213"/>
        <end position="222"/>
    </location>
</feature>
<comment type="similarity">
    <text evidence="1">Belongs to the dysbindin family.</text>
</comment>
<name>E0W0B5_PEDHC</name>
<evidence type="ECO:0000313" key="5">
    <source>
        <dbReference type="EnsemblMetazoa" id="PHUM549410-PA"/>
    </source>
</evidence>
<dbReference type="KEGG" id="phu:Phum_PHUM549410"/>
<dbReference type="OMA" id="ENWKLDH"/>
<reference evidence="5" key="3">
    <citation type="submission" date="2020-05" db="UniProtKB">
        <authorList>
            <consortium name="EnsemblMetazoa"/>
        </authorList>
    </citation>
    <scope>IDENTIFICATION</scope>
    <source>
        <strain evidence="5">USDA</strain>
    </source>
</reference>
<feature type="compositionally biased region" description="Basic and acidic residues" evidence="3">
    <location>
        <begin position="223"/>
        <end position="233"/>
    </location>
</feature>
<gene>
    <name evidence="5" type="primary">8240419</name>
    <name evidence="4" type="ORF">Phum_PHUM549410</name>
</gene>
<keyword evidence="2" id="KW-0175">Coiled coil</keyword>
<dbReference type="VEuPathDB" id="VectorBase:PHUM549410"/>
<feature type="region of interest" description="Disordered" evidence="3">
    <location>
        <begin position="211"/>
        <end position="233"/>
    </location>
</feature>
<evidence type="ECO:0000313" key="4">
    <source>
        <dbReference type="EMBL" id="EEB19071.1"/>
    </source>
</evidence>
<dbReference type="HOGENOM" id="CLU_092669_1_0_1"/>
<reference evidence="4" key="1">
    <citation type="submission" date="2007-04" db="EMBL/GenBank/DDBJ databases">
        <title>Annotation of Pediculus humanus corporis strain USDA.</title>
        <authorList>
            <person name="Kirkness E."/>
            <person name="Hannick L."/>
            <person name="Hass B."/>
            <person name="Bruggner R."/>
            <person name="Lawson D."/>
            <person name="Bidwell S."/>
            <person name="Joardar V."/>
            <person name="Caler E."/>
            <person name="Walenz B."/>
            <person name="Inman J."/>
            <person name="Schobel S."/>
            <person name="Galinsky K."/>
            <person name="Amedeo P."/>
            <person name="Strausberg R."/>
        </authorList>
    </citation>
    <scope>NUCLEOTIDE SEQUENCE</scope>
    <source>
        <strain evidence="4">USDA</strain>
    </source>
</reference>
<sequence>MFYSIRDTIQNLQENITTTLRGLSTEVPKKQVPKKSTNLNYYAGTDLLEKFQSCWCELHEISQDNATKAEVADNYIDVLYKTVMRKSNDINNFSNALSGLPDIIISMNDLCIEKNLIDLEDIIEKREFFSRQLDHRFQLVVNREKRLAVLKKNYHSKLKEHEEKQELLAKECREASEECFKNDMMAFKETNVISTLLEDVILDTEDSKSLEDFLNDESSNEPDLEKIKEESLD</sequence>
<dbReference type="GeneID" id="8240419"/>
<keyword evidence="6" id="KW-1185">Reference proteome</keyword>
<dbReference type="InterPro" id="IPR007531">
    <property type="entry name" value="Dysbindin"/>
</dbReference>
<dbReference type="eggNOG" id="ENOG502QRS9">
    <property type="taxonomic scope" value="Eukaryota"/>
</dbReference>